<dbReference type="AlphaFoldDB" id="A0A371F5V5"/>
<dbReference type="Proteomes" id="UP000257109">
    <property type="component" value="Unassembled WGS sequence"/>
</dbReference>
<organism evidence="1 2">
    <name type="scientific">Mucuna pruriens</name>
    <name type="common">Velvet bean</name>
    <name type="synonym">Dolichos pruriens</name>
    <dbReference type="NCBI Taxonomy" id="157652"/>
    <lineage>
        <taxon>Eukaryota</taxon>
        <taxon>Viridiplantae</taxon>
        <taxon>Streptophyta</taxon>
        <taxon>Embryophyta</taxon>
        <taxon>Tracheophyta</taxon>
        <taxon>Spermatophyta</taxon>
        <taxon>Magnoliopsida</taxon>
        <taxon>eudicotyledons</taxon>
        <taxon>Gunneridae</taxon>
        <taxon>Pentapetalae</taxon>
        <taxon>rosids</taxon>
        <taxon>fabids</taxon>
        <taxon>Fabales</taxon>
        <taxon>Fabaceae</taxon>
        <taxon>Papilionoideae</taxon>
        <taxon>50 kb inversion clade</taxon>
        <taxon>NPAAA clade</taxon>
        <taxon>indigoferoid/millettioid clade</taxon>
        <taxon>Phaseoleae</taxon>
        <taxon>Mucuna</taxon>
    </lineage>
</organism>
<evidence type="ECO:0000313" key="1">
    <source>
        <dbReference type="EMBL" id="RDX73690.1"/>
    </source>
</evidence>
<gene>
    <name evidence="1" type="ORF">CR513_46680</name>
</gene>
<name>A0A371F5V5_MUCPR</name>
<proteinExistence type="predicted"/>
<protein>
    <submittedName>
        <fullName evidence="1">Uncharacterized protein</fullName>
    </submittedName>
</protein>
<reference evidence="1" key="1">
    <citation type="submission" date="2018-05" db="EMBL/GenBank/DDBJ databases">
        <title>Draft genome of Mucuna pruriens seed.</title>
        <authorList>
            <person name="Nnadi N.E."/>
            <person name="Vos R."/>
            <person name="Hasami M.H."/>
            <person name="Devisetty U.K."/>
            <person name="Aguiy J.C."/>
        </authorList>
    </citation>
    <scope>NUCLEOTIDE SEQUENCE [LARGE SCALE GENOMIC DNA]</scope>
    <source>
        <strain evidence="1">JCA_2017</strain>
    </source>
</reference>
<sequence>MIILGEESLWTLFGSNKKETWGERFIPLHYARDLYNKLRR</sequence>
<evidence type="ECO:0000313" key="2">
    <source>
        <dbReference type="Proteomes" id="UP000257109"/>
    </source>
</evidence>
<feature type="non-terminal residue" evidence="1">
    <location>
        <position position="40"/>
    </location>
</feature>
<accession>A0A371F5V5</accession>
<dbReference type="EMBL" id="QJKJ01010437">
    <property type="protein sequence ID" value="RDX73690.1"/>
    <property type="molecule type" value="Genomic_DNA"/>
</dbReference>
<comment type="caution">
    <text evidence="1">The sequence shown here is derived from an EMBL/GenBank/DDBJ whole genome shotgun (WGS) entry which is preliminary data.</text>
</comment>
<keyword evidence="2" id="KW-1185">Reference proteome</keyword>